<gene>
    <name evidence="1" type="ORF">LPB04_22690</name>
</gene>
<sequence>MSTLTVRKIDVDLAQGFGRHWNGGDAYRTQLFNALSMSFPLGEQLFIDAVRAVPPECLTDPQLREEVRDFIGQEATHRHVHVQYNKELERQGLPYTREAATRKRIRRIDRMSVLSRLAITCALEHYTAMLADGVLRHPDWLEGAEPRMQTVWSWHAVEETEHKGVAFDAYRAAGGGYWRRVLWYVHVSFMFAFETFLQTCFNLRRDGELFKPRTWGSAIKIWFGRNGLAGHLLRPGLQYFSRSFHPWQHDNRHLIESWLDHNSSAWRPVRPKAA</sequence>
<dbReference type="KEGG" id="mlir:LPB04_22690"/>
<dbReference type="PIRSF" id="PIRSF007580">
    <property type="entry name" value="UCP07580"/>
    <property type="match status" value="1"/>
</dbReference>
<dbReference type="PANTHER" id="PTHR39456:SF1">
    <property type="entry name" value="METAL-DEPENDENT HYDROLASE"/>
    <property type="match status" value="1"/>
</dbReference>
<reference evidence="1 2" key="1">
    <citation type="submission" date="2020-10" db="EMBL/GenBank/DDBJ databases">
        <title>Genome sequencing of Massilia sp. LPB0304.</title>
        <authorList>
            <person name="Kim J."/>
        </authorList>
    </citation>
    <scope>NUCLEOTIDE SEQUENCE [LARGE SCALE GENOMIC DNA]</scope>
    <source>
        <strain evidence="1 2">LPB0304</strain>
    </source>
</reference>
<organism evidence="1 2">
    <name type="scientific">Massilia litorea</name>
    <dbReference type="NCBI Taxonomy" id="2769491"/>
    <lineage>
        <taxon>Bacteria</taxon>
        <taxon>Pseudomonadati</taxon>
        <taxon>Pseudomonadota</taxon>
        <taxon>Betaproteobacteria</taxon>
        <taxon>Burkholderiales</taxon>
        <taxon>Oxalobacteraceae</taxon>
        <taxon>Telluria group</taxon>
        <taxon>Massilia</taxon>
    </lineage>
</organism>
<evidence type="ECO:0000313" key="2">
    <source>
        <dbReference type="Proteomes" id="UP000593875"/>
    </source>
</evidence>
<dbReference type="Pfam" id="PF10118">
    <property type="entry name" value="Metal_hydrol"/>
    <property type="match status" value="1"/>
</dbReference>
<dbReference type="AlphaFoldDB" id="A0A7L9U3R9"/>
<dbReference type="RefSeq" id="WP_193686682.1">
    <property type="nucleotide sequence ID" value="NZ_CP062941.1"/>
</dbReference>
<evidence type="ECO:0000313" key="1">
    <source>
        <dbReference type="EMBL" id="QOL49648.1"/>
    </source>
</evidence>
<dbReference type="Proteomes" id="UP000593875">
    <property type="component" value="Chromosome"/>
</dbReference>
<dbReference type="GO" id="GO:0016787">
    <property type="term" value="F:hydrolase activity"/>
    <property type="evidence" value="ECO:0007669"/>
    <property type="project" value="UniProtKB-KW"/>
</dbReference>
<proteinExistence type="predicted"/>
<dbReference type="PANTHER" id="PTHR39456">
    <property type="entry name" value="METAL-DEPENDENT HYDROLASE"/>
    <property type="match status" value="1"/>
</dbReference>
<protein>
    <submittedName>
        <fullName evidence="1">Metal-dependent hydrolase</fullName>
    </submittedName>
</protein>
<keyword evidence="1" id="KW-0378">Hydrolase</keyword>
<dbReference type="InterPro" id="IPR016516">
    <property type="entry name" value="UCP07580"/>
</dbReference>
<accession>A0A7L9U3R9</accession>
<keyword evidence="2" id="KW-1185">Reference proteome</keyword>
<dbReference type="EMBL" id="CP062941">
    <property type="protein sequence ID" value="QOL49648.1"/>
    <property type="molecule type" value="Genomic_DNA"/>
</dbReference>
<name>A0A7L9U3R9_9BURK</name>